<dbReference type="Gene3D" id="3.40.630.30">
    <property type="match status" value="1"/>
</dbReference>
<proteinExistence type="predicted"/>
<gene>
    <name evidence="4" type="ORF">GCM10009539_81100</name>
</gene>
<protein>
    <submittedName>
        <fullName evidence="4">GNAT family N-acetyltransferase</fullName>
    </submittedName>
</protein>
<keyword evidence="5" id="KW-1185">Reference proteome</keyword>
<feature type="domain" description="N-acetyltransferase" evidence="3">
    <location>
        <begin position="11"/>
        <end position="188"/>
    </location>
</feature>
<dbReference type="PANTHER" id="PTHR43420:SF44">
    <property type="entry name" value="ACETYLTRANSFERASE YPEA"/>
    <property type="match status" value="1"/>
</dbReference>
<dbReference type="InterPro" id="IPR016181">
    <property type="entry name" value="Acyl_CoA_acyltransferase"/>
</dbReference>
<comment type="caution">
    <text evidence="4">The sequence shown here is derived from an EMBL/GenBank/DDBJ whole genome shotgun (WGS) entry which is preliminary data.</text>
</comment>
<dbReference type="InterPro" id="IPR050680">
    <property type="entry name" value="YpeA/RimI_acetyltransf"/>
</dbReference>
<dbReference type="CDD" id="cd04301">
    <property type="entry name" value="NAT_SF"/>
    <property type="match status" value="1"/>
</dbReference>
<evidence type="ECO:0000259" key="3">
    <source>
        <dbReference type="PROSITE" id="PS51186"/>
    </source>
</evidence>
<evidence type="ECO:0000313" key="4">
    <source>
        <dbReference type="EMBL" id="GAA0280967.1"/>
    </source>
</evidence>
<dbReference type="SUPFAM" id="SSF55729">
    <property type="entry name" value="Acyl-CoA N-acyltransferases (Nat)"/>
    <property type="match status" value="1"/>
</dbReference>
<dbReference type="InterPro" id="IPR000182">
    <property type="entry name" value="GNAT_dom"/>
</dbReference>
<sequence length="188" mass="20497">MLAYFPPVSEYMVRPIRGHEWREIRALRLKALKDEAAPMAFAESYEEGAAQPEEFWQGRAQGSSSDAGPEAGACQFVAIADGGTWVGTSVALIEKAGAQDFEGETIEQSGGHVVGVFLHPEHRGKGVIGRLFDATLDWMRQRGLTRARLYVHADNVRAQRAYEKAGFAATGKSVYGSLGPEIEMARAL</sequence>
<dbReference type="PROSITE" id="PS51186">
    <property type="entry name" value="GNAT"/>
    <property type="match status" value="1"/>
</dbReference>
<dbReference type="Proteomes" id="UP001500967">
    <property type="component" value="Unassembled WGS sequence"/>
</dbReference>
<keyword evidence="1" id="KW-0808">Transferase</keyword>
<evidence type="ECO:0000256" key="1">
    <source>
        <dbReference type="ARBA" id="ARBA00022679"/>
    </source>
</evidence>
<accession>A0ABP3EVQ8</accession>
<evidence type="ECO:0000313" key="5">
    <source>
        <dbReference type="Proteomes" id="UP001500967"/>
    </source>
</evidence>
<keyword evidence="2" id="KW-0012">Acyltransferase</keyword>
<reference evidence="5" key="1">
    <citation type="journal article" date="2019" name="Int. J. Syst. Evol. Microbiol.">
        <title>The Global Catalogue of Microorganisms (GCM) 10K type strain sequencing project: providing services to taxonomists for standard genome sequencing and annotation.</title>
        <authorList>
            <consortium name="The Broad Institute Genomics Platform"/>
            <consortium name="The Broad Institute Genome Sequencing Center for Infectious Disease"/>
            <person name="Wu L."/>
            <person name="Ma J."/>
        </authorList>
    </citation>
    <scope>NUCLEOTIDE SEQUENCE [LARGE SCALE GENOMIC DNA]</scope>
    <source>
        <strain evidence="5">JCM 10425</strain>
    </source>
</reference>
<evidence type="ECO:0000256" key="2">
    <source>
        <dbReference type="ARBA" id="ARBA00023315"/>
    </source>
</evidence>
<dbReference type="PANTHER" id="PTHR43420">
    <property type="entry name" value="ACETYLTRANSFERASE"/>
    <property type="match status" value="1"/>
</dbReference>
<name>A0ABP3EVQ8_9ACTN</name>
<dbReference type="Pfam" id="PF00583">
    <property type="entry name" value="Acetyltransf_1"/>
    <property type="match status" value="1"/>
</dbReference>
<organism evidence="4 5">
    <name type="scientific">Cryptosporangium japonicum</name>
    <dbReference type="NCBI Taxonomy" id="80872"/>
    <lineage>
        <taxon>Bacteria</taxon>
        <taxon>Bacillati</taxon>
        <taxon>Actinomycetota</taxon>
        <taxon>Actinomycetes</taxon>
        <taxon>Cryptosporangiales</taxon>
        <taxon>Cryptosporangiaceae</taxon>
        <taxon>Cryptosporangium</taxon>
    </lineage>
</organism>
<dbReference type="EMBL" id="BAAAGX010000043">
    <property type="protein sequence ID" value="GAA0280967.1"/>
    <property type="molecule type" value="Genomic_DNA"/>
</dbReference>